<keyword evidence="5" id="KW-1185">Reference proteome</keyword>
<protein>
    <submittedName>
        <fullName evidence="4">PspA/IM30 family protein</fullName>
    </submittedName>
</protein>
<evidence type="ECO:0000256" key="3">
    <source>
        <dbReference type="SAM" id="MobiDB-lite"/>
    </source>
</evidence>
<feature type="coiled-coil region" evidence="2">
    <location>
        <begin position="108"/>
        <end position="142"/>
    </location>
</feature>
<feature type="coiled-coil region" evidence="2">
    <location>
        <begin position="19"/>
        <end position="81"/>
    </location>
</feature>
<dbReference type="RefSeq" id="WP_275120111.1">
    <property type="nucleotide sequence ID" value="NZ_JAOTPO010000017.1"/>
</dbReference>
<feature type="region of interest" description="Disordered" evidence="3">
    <location>
        <begin position="179"/>
        <end position="211"/>
    </location>
</feature>
<proteinExistence type="inferred from homology"/>
<reference evidence="4" key="1">
    <citation type="submission" date="2024-05" db="EMBL/GenBank/DDBJ databases">
        <title>Alkalihalobacillus sp. strain MEB203 novel alkaliphilic bacterium from Lonar Lake, India.</title>
        <authorList>
            <person name="Joshi A."/>
            <person name="Thite S."/>
            <person name="Mengade P."/>
        </authorList>
    </citation>
    <scope>NUCLEOTIDE SEQUENCE</scope>
    <source>
        <strain evidence="4">MEB 203</strain>
    </source>
</reference>
<keyword evidence="2" id="KW-0175">Coiled coil</keyword>
<dbReference type="PANTHER" id="PTHR31088:SF6">
    <property type="entry name" value="PHAGE SHOCK PROTEIN A"/>
    <property type="match status" value="1"/>
</dbReference>
<sequence>MSIFGRLVTLIKGNAHAAIDSMENVENVLNQKIRDLEGAYTEARDGVAGAMAEQKRLEGLANQAEKEAEKWLNRVNNALDSGDEAAAEEMAVQYEKHLGEKENFHALAEEQADTVSVLRDQLESLQESIAEVKSQKASIVAKHKMADANESINKVFEKVNKNSSLNTLNRYEERANERLNKSKAVKQLNSTTSVEDQFKKYDKPNGSSALERIKQQLENNTQQ</sequence>
<evidence type="ECO:0000256" key="2">
    <source>
        <dbReference type="SAM" id="Coils"/>
    </source>
</evidence>
<name>A0ABT5VJ71_9BACI</name>
<accession>A0ABT5VJ71</accession>
<dbReference type="InterPro" id="IPR007157">
    <property type="entry name" value="PspA_VIPP1"/>
</dbReference>
<dbReference type="Pfam" id="PF04012">
    <property type="entry name" value="PspA_IM30"/>
    <property type="match status" value="1"/>
</dbReference>
<gene>
    <name evidence="4" type="ORF">N7Z68_19355</name>
</gene>
<comment type="caution">
    <text evidence="4">The sequence shown here is derived from an EMBL/GenBank/DDBJ whole genome shotgun (WGS) entry which is preliminary data.</text>
</comment>
<dbReference type="PANTHER" id="PTHR31088">
    <property type="entry name" value="MEMBRANE-ASSOCIATED PROTEIN VIPP1, CHLOROPLASTIC"/>
    <property type="match status" value="1"/>
</dbReference>
<comment type="similarity">
    <text evidence="1">Belongs to the PspA/Vipp/IM30 family.</text>
</comment>
<evidence type="ECO:0000313" key="4">
    <source>
        <dbReference type="EMBL" id="MDE5415508.1"/>
    </source>
</evidence>
<evidence type="ECO:0000313" key="5">
    <source>
        <dbReference type="Proteomes" id="UP001148125"/>
    </source>
</evidence>
<organism evidence="4 5">
    <name type="scientific">Alkalihalobacterium chitinilyticum</name>
    <dbReference type="NCBI Taxonomy" id="2980103"/>
    <lineage>
        <taxon>Bacteria</taxon>
        <taxon>Bacillati</taxon>
        <taxon>Bacillota</taxon>
        <taxon>Bacilli</taxon>
        <taxon>Bacillales</taxon>
        <taxon>Bacillaceae</taxon>
        <taxon>Alkalihalobacterium</taxon>
    </lineage>
</organism>
<dbReference type="Proteomes" id="UP001148125">
    <property type="component" value="Unassembled WGS sequence"/>
</dbReference>
<dbReference type="EMBL" id="JAOTPO010000017">
    <property type="protein sequence ID" value="MDE5415508.1"/>
    <property type="molecule type" value="Genomic_DNA"/>
</dbReference>
<evidence type="ECO:0000256" key="1">
    <source>
        <dbReference type="ARBA" id="ARBA00043985"/>
    </source>
</evidence>